<dbReference type="Pfam" id="PF06853">
    <property type="entry name" value="DUF1249"/>
    <property type="match status" value="1"/>
</dbReference>
<dbReference type="PANTHER" id="PTHR38774">
    <property type="entry name" value="CYTOPLASMIC PROTEIN-RELATED"/>
    <property type="match status" value="1"/>
</dbReference>
<gene>
    <name evidence="1" type="ORF">METZ01_LOCUS427941</name>
</gene>
<dbReference type="PANTHER" id="PTHR38774:SF1">
    <property type="entry name" value="CYTOPLASMIC PROTEIN"/>
    <property type="match status" value="1"/>
</dbReference>
<dbReference type="AlphaFoldDB" id="A0A382XVF7"/>
<evidence type="ECO:0000313" key="1">
    <source>
        <dbReference type="EMBL" id="SVD75087.1"/>
    </source>
</evidence>
<proteinExistence type="predicted"/>
<accession>A0A382XVF7</accession>
<protein>
    <recommendedName>
        <fullName evidence="2">DUF1249 domain-containing protein</fullName>
    </recommendedName>
</protein>
<organism evidence="1">
    <name type="scientific">marine metagenome</name>
    <dbReference type="NCBI Taxonomy" id="408172"/>
    <lineage>
        <taxon>unclassified sequences</taxon>
        <taxon>metagenomes</taxon>
        <taxon>ecological metagenomes</taxon>
    </lineage>
</organism>
<name>A0A382XVF7_9ZZZZ</name>
<evidence type="ECO:0008006" key="2">
    <source>
        <dbReference type="Google" id="ProtNLM"/>
    </source>
</evidence>
<dbReference type="EMBL" id="UINC01170843">
    <property type="protein sequence ID" value="SVD75087.1"/>
    <property type="molecule type" value="Genomic_DNA"/>
</dbReference>
<feature type="non-terminal residue" evidence="1">
    <location>
        <position position="129"/>
    </location>
</feature>
<reference evidence="1" key="1">
    <citation type="submission" date="2018-05" db="EMBL/GenBank/DDBJ databases">
        <authorList>
            <person name="Lanie J.A."/>
            <person name="Ng W.-L."/>
            <person name="Kazmierczak K.M."/>
            <person name="Andrzejewski T.M."/>
            <person name="Davidsen T.M."/>
            <person name="Wayne K.J."/>
            <person name="Tettelin H."/>
            <person name="Glass J.I."/>
            <person name="Rusch D."/>
            <person name="Podicherti R."/>
            <person name="Tsui H.-C.T."/>
            <person name="Winkler M.E."/>
        </authorList>
    </citation>
    <scope>NUCLEOTIDE SEQUENCE</scope>
</reference>
<sequence length="129" mass="15371">MLQDYELVPETIIRSHSFAGLITLYESNYLRLLQLVPELRRLTGYYRSSVAGDLDLHVEILDRSRYTVTLSLSHHFLENGVHVAEPDMRIRVYFDGQLAEAMSFAGEHRHLELRRLRRDHRHELDDRWR</sequence>
<dbReference type="InterPro" id="IPR009659">
    <property type="entry name" value="DUF1249"/>
</dbReference>